<name>A0A9P5EAF4_9HYPO</name>
<comment type="caution">
    <text evidence="9">The sequence shown here is derived from an EMBL/GenBank/DDBJ whole genome shotgun (WGS) entry which is preliminary data.</text>
</comment>
<comment type="subcellular location">
    <subcellularLocation>
        <location evidence="1">Membrane</location>
        <topology evidence="1">Multi-pass membrane protein</topology>
    </subcellularLocation>
</comment>
<feature type="transmembrane region" description="Helical" evidence="7">
    <location>
        <begin position="728"/>
        <end position="745"/>
    </location>
</feature>
<dbReference type="PANTHER" id="PTHR23502">
    <property type="entry name" value="MAJOR FACILITATOR SUPERFAMILY"/>
    <property type="match status" value="1"/>
</dbReference>
<dbReference type="InterPro" id="IPR036259">
    <property type="entry name" value="MFS_trans_sf"/>
</dbReference>
<proteinExistence type="predicted"/>
<dbReference type="Gene3D" id="1.20.1250.20">
    <property type="entry name" value="MFS general substrate transporter like domains"/>
    <property type="match status" value="1"/>
</dbReference>
<feature type="transmembrane region" description="Helical" evidence="7">
    <location>
        <begin position="604"/>
        <end position="623"/>
    </location>
</feature>
<keyword evidence="4 7" id="KW-0472">Membrane</keyword>
<evidence type="ECO:0000256" key="7">
    <source>
        <dbReference type="SAM" id="Phobius"/>
    </source>
</evidence>
<evidence type="ECO:0000256" key="6">
    <source>
        <dbReference type="SAM" id="MobiDB-lite"/>
    </source>
</evidence>
<feature type="transmembrane region" description="Helical" evidence="7">
    <location>
        <begin position="1020"/>
        <end position="1043"/>
    </location>
</feature>
<feature type="transmembrane region" description="Helical" evidence="7">
    <location>
        <begin position="1055"/>
        <end position="1077"/>
    </location>
</feature>
<evidence type="ECO:0000256" key="1">
    <source>
        <dbReference type="ARBA" id="ARBA00004141"/>
    </source>
</evidence>
<feature type="transmembrane region" description="Helical" evidence="7">
    <location>
        <begin position="698"/>
        <end position="721"/>
    </location>
</feature>
<feature type="transmembrane region" description="Helical" evidence="7">
    <location>
        <begin position="921"/>
        <end position="940"/>
    </location>
</feature>
<dbReference type="Proteomes" id="UP000737391">
    <property type="component" value="Unassembled WGS sequence"/>
</dbReference>
<dbReference type="InterPro" id="IPR011701">
    <property type="entry name" value="MFS"/>
</dbReference>
<organism evidence="9 10">
    <name type="scientific">Fusarium agapanthi</name>
    <dbReference type="NCBI Taxonomy" id="1803897"/>
    <lineage>
        <taxon>Eukaryota</taxon>
        <taxon>Fungi</taxon>
        <taxon>Dikarya</taxon>
        <taxon>Ascomycota</taxon>
        <taxon>Pezizomycotina</taxon>
        <taxon>Sordariomycetes</taxon>
        <taxon>Hypocreomycetidae</taxon>
        <taxon>Hypocreales</taxon>
        <taxon>Nectriaceae</taxon>
        <taxon>Fusarium</taxon>
        <taxon>Fusarium fujikuroi species complex</taxon>
    </lineage>
</organism>
<reference evidence="9" key="1">
    <citation type="submission" date="2020-01" db="EMBL/GenBank/DDBJ databases">
        <title>Identification and distribution of gene clusters putatively required for synthesis of sphingolipid metabolism inhibitors in phylogenetically diverse species of the filamentous fungus Fusarium.</title>
        <authorList>
            <person name="Kim H.-S."/>
            <person name="Busman M."/>
            <person name="Brown D.W."/>
            <person name="Divon H."/>
            <person name="Uhlig S."/>
            <person name="Proctor R.H."/>
        </authorList>
    </citation>
    <scope>NUCLEOTIDE SEQUENCE</scope>
    <source>
        <strain evidence="9">NRRL 31653</strain>
    </source>
</reference>
<dbReference type="InterPro" id="IPR020846">
    <property type="entry name" value="MFS_dom"/>
</dbReference>
<keyword evidence="5" id="KW-0325">Glycoprotein</keyword>
<evidence type="ECO:0000256" key="2">
    <source>
        <dbReference type="ARBA" id="ARBA00022692"/>
    </source>
</evidence>
<keyword evidence="10" id="KW-1185">Reference proteome</keyword>
<sequence>MDVLSAPKHDSLTPEAILFPENPTYLVPVQLKLLATEKQRATTLAGIIPESSLSPSLSLAFNSFRAGPGPSAKDEYRRKLLDCLRQGWTKKTTQARFLKLVDVLQEDGCALFAGLIDISAFAELINDYTAIMNNSGSHAFLHSFANIIKHPMFIKNPSYKDAIVHPLLVAMMSYVMGGPVRMTDARGKDTQPISVNAQDNMLHVDNTPFREEYKILLGWERGQPKGPTGQNFTFLPGTHKGNRHIRQPSKDSPAWSTENDSLFNTNDSIDNIFEFQKDVTGRQDPTVVEVNYPDQPVTALFSAGSLVHHRYRNERGHDRSCIIYAFHLSSDHPGSLLDVANFDQPRNMIDALTGYQDGSESGMDVFCSLLRSSAGQIEEKIEEIFDNIHQSCLIDTGDLALSGNDLDRWHQEVTRAPSASQVKYENGHFLSYPEGNIARSLLVDKLSSAMAFDKHGLLDLIIYDDGHEEIRKPARKSIWTLSKDQIREIVSAWVPAIESYNFTVSDVQSPAILRTETERVASHIQDSCPAVYFDRESTHLHYQRVSSMYQLILDLESTLTIDVLPPGTQRINDLQATHIVLAPRPTSDPNQPLNWSTMRKTLHMVLLSLYSMMMFCIPCMSVPFWQNFNEELGMSYDMLNNGYAANMAGLATGCIIFIPIALRIGRRPVYLVTSLIMFGAGAWQAETHTIGDMIGMNTIAGIAGAVNEALFQVTVTELFFVHQRGTMNGIYFMMVLVGNYLGPVYGGQVAVTMGWRWACWSATVFTGIVTVLMFFFLEETKYIPAPLNGHDPRVTASSPSDNEFSKVNSTAKTPLPNDAPASVDSMEQQSDKVEIDHSIPMNSYWKRHALLTLDKHESTQKRTFWRDIYEPFQLLATFPAVMFAALQYGWSIAMLAILAVTQSSLYSIPPYNFTAAGVGNMNIPPFIGAILGAIFGGPLVDWSIVQIAKRRGGIYEPETRLWLFLVPGLCMTIGCLMYGLTIAKGMPWIINAVGSGFIGFAIGGGGDMSLTFLQDSHEHIIGPALTGVVFVRNVIATGLVFAVTPWMEGMGVYNMYVVLGCISTAVALTCVPMVIWGRTFRVQLAGKYEYFTNKQY</sequence>
<evidence type="ECO:0000313" key="9">
    <source>
        <dbReference type="EMBL" id="KAF4495754.1"/>
    </source>
</evidence>
<evidence type="ECO:0000256" key="4">
    <source>
        <dbReference type="ARBA" id="ARBA00023136"/>
    </source>
</evidence>
<dbReference type="GO" id="GO:0005886">
    <property type="term" value="C:plasma membrane"/>
    <property type="evidence" value="ECO:0007669"/>
    <property type="project" value="TreeGrafter"/>
</dbReference>
<keyword evidence="2 7" id="KW-0812">Transmembrane</keyword>
<dbReference type="SUPFAM" id="SSF103473">
    <property type="entry name" value="MFS general substrate transporter"/>
    <property type="match status" value="1"/>
</dbReference>
<dbReference type="SUPFAM" id="SSF51197">
    <property type="entry name" value="Clavaminate synthase-like"/>
    <property type="match status" value="1"/>
</dbReference>
<keyword evidence="3 7" id="KW-1133">Transmembrane helix</keyword>
<feature type="transmembrane region" description="Helical" evidence="7">
    <location>
        <begin position="643"/>
        <end position="662"/>
    </location>
</feature>
<dbReference type="PROSITE" id="PS50850">
    <property type="entry name" value="MFS"/>
    <property type="match status" value="1"/>
</dbReference>
<dbReference type="Pfam" id="PF07690">
    <property type="entry name" value="MFS_1"/>
    <property type="match status" value="1"/>
</dbReference>
<feature type="domain" description="Major facilitator superfamily (MFS) profile" evidence="8">
    <location>
        <begin position="597"/>
        <end position="1075"/>
    </location>
</feature>
<dbReference type="Gene3D" id="2.60.120.620">
    <property type="entry name" value="q2cbj1_9rhob like domain"/>
    <property type="match status" value="1"/>
</dbReference>
<evidence type="ECO:0000256" key="5">
    <source>
        <dbReference type="ARBA" id="ARBA00023180"/>
    </source>
</evidence>
<dbReference type="AlphaFoldDB" id="A0A9P5EAF4"/>
<gene>
    <name evidence="9" type="ORF">FAGAP_8084</name>
</gene>
<evidence type="ECO:0000313" key="10">
    <source>
        <dbReference type="Proteomes" id="UP000737391"/>
    </source>
</evidence>
<feature type="transmembrane region" description="Helical" evidence="7">
    <location>
        <begin position="874"/>
        <end position="901"/>
    </location>
</feature>
<accession>A0A9P5EAF4</accession>
<evidence type="ECO:0000259" key="8">
    <source>
        <dbReference type="PROSITE" id="PS50850"/>
    </source>
</evidence>
<dbReference type="GO" id="GO:0022857">
    <property type="term" value="F:transmembrane transporter activity"/>
    <property type="evidence" value="ECO:0007669"/>
    <property type="project" value="InterPro"/>
</dbReference>
<evidence type="ECO:0000256" key="3">
    <source>
        <dbReference type="ARBA" id="ARBA00022989"/>
    </source>
</evidence>
<protein>
    <submittedName>
        <fullName evidence="9">HOL1, substrate-H+ antiporter</fullName>
    </submittedName>
</protein>
<feature type="transmembrane region" description="Helical" evidence="7">
    <location>
        <begin position="669"/>
        <end position="686"/>
    </location>
</feature>
<feature type="compositionally biased region" description="Polar residues" evidence="6">
    <location>
        <begin position="795"/>
        <end position="812"/>
    </location>
</feature>
<dbReference type="EMBL" id="LUFC02000611">
    <property type="protein sequence ID" value="KAF4495754.1"/>
    <property type="molecule type" value="Genomic_DNA"/>
</dbReference>
<feature type="region of interest" description="Disordered" evidence="6">
    <location>
        <begin position="237"/>
        <end position="256"/>
    </location>
</feature>
<feature type="region of interest" description="Disordered" evidence="6">
    <location>
        <begin position="794"/>
        <end position="824"/>
    </location>
</feature>
<feature type="transmembrane region" description="Helical" evidence="7">
    <location>
        <begin position="961"/>
        <end position="982"/>
    </location>
</feature>
<dbReference type="PANTHER" id="PTHR23502:SF50">
    <property type="entry name" value="TRANSPORTER, PUTATIVE (AFU_ORTHOLOGUE AFUA_5G00430)-RELATED"/>
    <property type="match status" value="1"/>
</dbReference>
<feature type="transmembrane region" description="Helical" evidence="7">
    <location>
        <begin position="757"/>
        <end position="777"/>
    </location>
</feature>
<feature type="transmembrane region" description="Helical" evidence="7">
    <location>
        <begin position="988"/>
        <end position="1013"/>
    </location>
</feature>
<dbReference type="OrthoDB" id="5215911at2759"/>